<feature type="region of interest" description="Disordered" evidence="1">
    <location>
        <begin position="208"/>
        <end position="303"/>
    </location>
</feature>
<feature type="compositionally biased region" description="Pro residues" evidence="1">
    <location>
        <begin position="215"/>
        <end position="228"/>
    </location>
</feature>
<keyword evidence="4" id="KW-1185">Reference proteome</keyword>
<organism evidence="3 4">
    <name type="scientific">Steinernema carpocapsae</name>
    <name type="common">Entomopathogenic nematode</name>
    <dbReference type="NCBI Taxonomy" id="34508"/>
    <lineage>
        <taxon>Eukaryota</taxon>
        <taxon>Metazoa</taxon>
        <taxon>Ecdysozoa</taxon>
        <taxon>Nematoda</taxon>
        <taxon>Chromadorea</taxon>
        <taxon>Rhabditida</taxon>
        <taxon>Tylenchina</taxon>
        <taxon>Panagrolaimomorpha</taxon>
        <taxon>Strongyloidoidea</taxon>
        <taxon>Steinernematidae</taxon>
        <taxon>Steinernema</taxon>
    </lineage>
</organism>
<dbReference type="EMBL" id="AZBU02000003">
    <property type="protein sequence ID" value="TKR88738.1"/>
    <property type="molecule type" value="Genomic_DNA"/>
</dbReference>
<protein>
    <submittedName>
        <fullName evidence="3">Uncharacterized protein</fullName>
    </submittedName>
</protein>
<reference evidence="3 4" key="2">
    <citation type="journal article" date="2019" name="G3 (Bethesda)">
        <title>Hybrid Assembly of the Genome of the Entomopathogenic Nematode Steinernema carpocapsae Identifies the X-Chromosome.</title>
        <authorList>
            <person name="Serra L."/>
            <person name="Macchietto M."/>
            <person name="Macias-Munoz A."/>
            <person name="McGill C.J."/>
            <person name="Rodriguez I.M."/>
            <person name="Rodriguez B."/>
            <person name="Murad R."/>
            <person name="Mortazavi A."/>
        </authorList>
    </citation>
    <scope>NUCLEOTIDE SEQUENCE [LARGE SCALE GENOMIC DNA]</scope>
    <source>
        <strain evidence="3 4">ALL</strain>
    </source>
</reference>
<accession>A0A4U5NYQ3</accession>
<gene>
    <name evidence="3" type="ORF">L596_012936</name>
</gene>
<keyword evidence="2" id="KW-1133">Transmembrane helix</keyword>
<proteinExistence type="predicted"/>
<keyword evidence="2" id="KW-0472">Membrane</keyword>
<comment type="caution">
    <text evidence="3">The sequence shown here is derived from an EMBL/GenBank/DDBJ whole genome shotgun (WGS) entry which is preliminary data.</text>
</comment>
<evidence type="ECO:0000313" key="4">
    <source>
        <dbReference type="Proteomes" id="UP000298663"/>
    </source>
</evidence>
<dbReference type="OrthoDB" id="5830871at2759"/>
<reference evidence="3 4" key="1">
    <citation type="journal article" date="2015" name="Genome Biol.">
        <title>Comparative genomics of Steinernema reveals deeply conserved gene regulatory networks.</title>
        <authorList>
            <person name="Dillman A.R."/>
            <person name="Macchietto M."/>
            <person name="Porter C.F."/>
            <person name="Rogers A."/>
            <person name="Williams B."/>
            <person name="Antoshechkin I."/>
            <person name="Lee M.M."/>
            <person name="Goodwin Z."/>
            <person name="Lu X."/>
            <person name="Lewis E.E."/>
            <person name="Goodrich-Blair H."/>
            <person name="Stock S.P."/>
            <person name="Adams B.J."/>
            <person name="Sternberg P.W."/>
            <person name="Mortazavi A."/>
        </authorList>
    </citation>
    <scope>NUCLEOTIDE SEQUENCE [LARGE SCALE GENOMIC DNA]</scope>
    <source>
        <strain evidence="3 4">ALL</strain>
    </source>
</reference>
<keyword evidence="2" id="KW-0812">Transmembrane</keyword>
<name>A0A4U5NYQ3_STECR</name>
<dbReference type="Proteomes" id="UP000298663">
    <property type="component" value="Unassembled WGS sequence"/>
</dbReference>
<sequence length="320" mass="34200">MECDCLPPPPLFDVPPPIDPSAIWELFAEDEPVSALHKLQSQSCDYNPLLRLVTDASFPSSALSLFAFGAIFVLLLTASALGVVLRCRRSASTPKKSASTEGPRTRGVGGASEWSYNSMKLPNAVSAIQMYAESQGSLGGVRCLPPLPNVAPNARFPSAASATLRVHSDGSYSTASRHYEEIPGNFHVLDDCETLFEDISGAEDSYYAAGNSCRRPPPSCRPPPPPPVDGTSPVSSLSLDGSSSTIDRELAKIQGSPSPRRSDDGVPGRESGYGTGPSRLWHNSPSVSQKIYRNRSSESTQKPLAVYVTKNASIHSMTYV</sequence>
<dbReference type="AlphaFoldDB" id="A0A4U5NYQ3"/>
<feature type="compositionally biased region" description="Polar residues" evidence="1">
    <location>
        <begin position="281"/>
        <end position="291"/>
    </location>
</feature>
<evidence type="ECO:0000256" key="2">
    <source>
        <dbReference type="SAM" id="Phobius"/>
    </source>
</evidence>
<feature type="transmembrane region" description="Helical" evidence="2">
    <location>
        <begin position="62"/>
        <end position="85"/>
    </location>
</feature>
<evidence type="ECO:0000313" key="3">
    <source>
        <dbReference type="EMBL" id="TKR88738.1"/>
    </source>
</evidence>
<feature type="compositionally biased region" description="Low complexity" evidence="1">
    <location>
        <begin position="232"/>
        <end position="244"/>
    </location>
</feature>
<evidence type="ECO:0000256" key="1">
    <source>
        <dbReference type="SAM" id="MobiDB-lite"/>
    </source>
</evidence>